<evidence type="ECO:0000313" key="12">
    <source>
        <dbReference type="Proteomes" id="UP000001294"/>
    </source>
</evidence>
<feature type="compositionally biased region" description="Polar residues" evidence="7">
    <location>
        <begin position="209"/>
        <end position="221"/>
    </location>
</feature>
<dbReference type="STRING" id="441960.B6Q9G1"/>
<feature type="compositionally biased region" description="Basic and acidic residues" evidence="7">
    <location>
        <begin position="249"/>
        <end position="260"/>
    </location>
</feature>
<dbReference type="CDD" id="cd12935">
    <property type="entry name" value="LEM_like"/>
    <property type="match status" value="1"/>
</dbReference>
<dbReference type="AlphaFoldDB" id="B6Q9G1"/>
<keyword evidence="3 8" id="KW-0812">Transmembrane</keyword>
<dbReference type="InterPro" id="IPR041885">
    <property type="entry name" value="MAN1_winged_helix_dom"/>
</dbReference>
<feature type="domain" description="Man1/Src1-like C-terminal" evidence="9">
    <location>
        <begin position="340"/>
        <end position="660"/>
    </location>
</feature>
<dbReference type="Gene3D" id="1.10.720.30">
    <property type="entry name" value="SAP domain"/>
    <property type="match status" value="1"/>
</dbReference>
<dbReference type="PANTHER" id="PTHR47808">
    <property type="entry name" value="INNER NUCLEAR MEMBRANE PROTEIN HEH2-RELATED"/>
    <property type="match status" value="1"/>
</dbReference>
<evidence type="ECO:0000259" key="10">
    <source>
        <dbReference type="Pfam" id="PF12949"/>
    </source>
</evidence>
<reference evidence="12" key="1">
    <citation type="journal article" date="2015" name="Genome Announc.">
        <title>Genome sequence of the AIDS-associated pathogen Penicillium marneffei (ATCC18224) and its near taxonomic relative Talaromyces stipitatus (ATCC10500).</title>
        <authorList>
            <person name="Nierman W.C."/>
            <person name="Fedorova-Abrams N.D."/>
            <person name="Andrianopoulos A."/>
        </authorList>
    </citation>
    <scope>NUCLEOTIDE SEQUENCE [LARGE SCALE GENOMIC DNA]</scope>
    <source>
        <strain evidence="12">ATCC 18224 / CBS 334.59 / QM 7333</strain>
    </source>
</reference>
<feature type="transmembrane region" description="Helical" evidence="8">
    <location>
        <begin position="333"/>
        <end position="351"/>
    </location>
</feature>
<gene>
    <name evidence="11" type="ORF">PMAA_071860</name>
</gene>
<dbReference type="Pfam" id="PF09402">
    <property type="entry name" value="MSC"/>
    <property type="match status" value="1"/>
</dbReference>
<keyword evidence="5 8" id="KW-0472">Membrane</keyword>
<keyword evidence="4 8" id="KW-1133">Transmembrane helix</keyword>
<accession>B6Q9G1</accession>
<sequence length="712" mass="79286">MASSLEDLGYLAPGFNLSSLTMPRLREILVSHDVPYPSSAKKAQLIAIFEEKVLPKAQELLRDRERVRRTSAGITDMSSQSNSEANGDEDEINNRDSMLPPPTPSTVGSRRARSRPSTRASTAEIDDSALLQATPRRRGRPGKSTRASDVETMDDNLATPVIPEATPKARSTARKTRKSEAAPSYDEVVERTPSVKTDSRAGSVFTDENPFQSGSSPTSHEPTPRARTVSGERKRRSTPRVSGDGTLVAEHRGKRDSSRPIKIKQEEDIITPRKSTFEFPISRLRTATPHLEDESESEAEAGEEFTPDEQLALETANAESQALASRGHGKSSWRLPMLVILLLLSGFGIYWRQAKFEIGFCGIGKPRWSLADTNVPEWAHVLEPQCEPCPQHAFCLERLRIECEKDFVEQYHPLSLNGFLPLPPQCVVDNEKSDRIMAVANRAVQELRQRRAKYECGDGADAKTPFITEPELKKAVSHQRGPRVRMSDSEFDDLWASALGELVTREEITTSGGTSSRAFASDSLANLPIICAFRRHLRLSLIAYRFPILILVLSMAGLAYIRAEFLARRADIARVPELVGTTLDRLSTQAALHRRGGAPEPWIAIGQLRDDVLRSELRGNRREKLWKRVKAVVEGNANVRASVRESHSGDVARAWEWTGSTGNHLDSVRRESGRVKFSLSPGYETSPTIDEDMSIARSPRESRKWDEGRPIY</sequence>
<protein>
    <submittedName>
        <fullName evidence="11">Sister chromatid separation protein (Src1), putative</fullName>
    </submittedName>
</protein>
<feature type="compositionally biased region" description="Polar residues" evidence="7">
    <location>
        <begin position="72"/>
        <end position="85"/>
    </location>
</feature>
<proteinExistence type="predicted"/>
<dbReference type="Proteomes" id="UP000001294">
    <property type="component" value="Unassembled WGS sequence"/>
</dbReference>
<evidence type="ECO:0000259" key="9">
    <source>
        <dbReference type="Pfam" id="PF09402"/>
    </source>
</evidence>
<dbReference type="InterPro" id="IPR044780">
    <property type="entry name" value="Heh2/Src1"/>
</dbReference>
<evidence type="ECO:0000256" key="3">
    <source>
        <dbReference type="ARBA" id="ARBA00022692"/>
    </source>
</evidence>
<dbReference type="Gene3D" id="1.10.10.1180">
    <property type="entry name" value="MAN1, winged-helix domain"/>
    <property type="match status" value="1"/>
</dbReference>
<evidence type="ECO:0000256" key="5">
    <source>
        <dbReference type="ARBA" id="ARBA00023136"/>
    </source>
</evidence>
<dbReference type="GO" id="GO:0034399">
    <property type="term" value="C:nuclear periphery"/>
    <property type="evidence" value="ECO:0007669"/>
    <property type="project" value="TreeGrafter"/>
</dbReference>
<evidence type="ECO:0000256" key="8">
    <source>
        <dbReference type="SAM" id="Phobius"/>
    </source>
</evidence>
<dbReference type="PhylomeDB" id="B6Q9G1"/>
<dbReference type="OrthoDB" id="2503928at2759"/>
<evidence type="ECO:0000256" key="4">
    <source>
        <dbReference type="ARBA" id="ARBA00022989"/>
    </source>
</evidence>
<evidence type="ECO:0000313" key="11">
    <source>
        <dbReference type="EMBL" id="EEA26106.1"/>
    </source>
</evidence>
<evidence type="ECO:0000256" key="1">
    <source>
        <dbReference type="ARBA" id="ARBA00004540"/>
    </source>
</evidence>
<dbReference type="EMBL" id="DS995900">
    <property type="protein sequence ID" value="EEA26106.1"/>
    <property type="molecule type" value="Genomic_DNA"/>
</dbReference>
<evidence type="ECO:0000256" key="2">
    <source>
        <dbReference type="ARBA" id="ARBA00022553"/>
    </source>
</evidence>
<organism evidence="11 12">
    <name type="scientific">Talaromyces marneffei (strain ATCC 18224 / CBS 334.59 / QM 7333)</name>
    <name type="common">Penicillium marneffei</name>
    <dbReference type="NCBI Taxonomy" id="441960"/>
    <lineage>
        <taxon>Eukaryota</taxon>
        <taxon>Fungi</taxon>
        <taxon>Dikarya</taxon>
        <taxon>Ascomycota</taxon>
        <taxon>Pezizomycotina</taxon>
        <taxon>Eurotiomycetes</taxon>
        <taxon>Eurotiomycetidae</taxon>
        <taxon>Eurotiales</taxon>
        <taxon>Trichocomaceae</taxon>
        <taxon>Talaromyces</taxon>
        <taxon>Talaromyces sect. Talaromyces</taxon>
    </lineage>
</organism>
<keyword evidence="12" id="KW-1185">Reference proteome</keyword>
<keyword evidence="6" id="KW-0539">Nucleus</keyword>
<comment type="subcellular location">
    <subcellularLocation>
        <location evidence="1">Nucleus inner membrane</location>
    </subcellularLocation>
</comment>
<evidence type="ECO:0000256" key="6">
    <source>
        <dbReference type="ARBA" id="ARBA00023242"/>
    </source>
</evidence>
<dbReference type="PANTHER" id="PTHR47808:SF2">
    <property type="entry name" value="LEM DOMAIN-CONTAINING PROTEIN 2"/>
    <property type="match status" value="1"/>
</dbReference>
<evidence type="ECO:0000256" key="7">
    <source>
        <dbReference type="SAM" id="MobiDB-lite"/>
    </source>
</evidence>
<dbReference type="GO" id="GO:0003682">
    <property type="term" value="F:chromatin binding"/>
    <property type="evidence" value="ECO:0007669"/>
    <property type="project" value="InterPro"/>
</dbReference>
<dbReference type="HOGENOM" id="CLU_010838_2_0_1"/>
<dbReference type="GO" id="GO:0005637">
    <property type="term" value="C:nuclear inner membrane"/>
    <property type="evidence" value="ECO:0007669"/>
    <property type="project" value="UniProtKB-SubCell"/>
</dbReference>
<dbReference type="GO" id="GO:0005783">
    <property type="term" value="C:endoplasmic reticulum"/>
    <property type="evidence" value="ECO:0007669"/>
    <property type="project" value="TreeGrafter"/>
</dbReference>
<feature type="domain" description="HeH/LEM" evidence="10">
    <location>
        <begin position="17"/>
        <end position="51"/>
    </location>
</feature>
<feature type="region of interest" description="Disordered" evidence="7">
    <location>
        <begin position="68"/>
        <end position="260"/>
    </location>
</feature>
<dbReference type="InterPro" id="IPR025856">
    <property type="entry name" value="HeH/LEM_domain"/>
</dbReference>
<name>B6Q9G1_TALMQ</name>
<feature type="region of interest" description="Disordered" evidence="7">
    <location>
        <begin position="681"/>
        <end position="712"/>
    </location>
</feature>
<feature type="transmembrane region" description="Helical" evidence="8">
    <location>
        <begin position="542"/>
        <end position="561"/>
    </location>
</feature>
<keyword evidence="2" id="KW-0597">Phosphoprotein</keyword>
<dbReference type="Pfam" id="PF12949">
    <property type="entry name" value="HeH"/>
    <property type="match status" value="1"/>
</dbReference>
<feature type="compositionally biased region" description="Basic and acidic residues" evidence="7">
    <location>
        <begin position="698"/>
        <end position="712"/>
    </location>
</feature>
<dbReference type="GO" id="GO:0071763">
    <property type="term" value="P:nuclear membrane organization"/>
    <property type="evidence" value="ECO:0007669"/>
    <property type="project" value="TreeGrafter"/>
</dbReference>
<dbReference type="VEuPathDB" id="FungiDB:PMAA_071860"/>
<dbReference type="InterPro" id="IPR036361">
    <property type="entry name" value="SAP_dom_sf"/>
</dbReference>
<dbReference type="InterPro" id="IPR018996">
    <property type="entry name" value="Man1/Src1-like_C"/>
</dbReference>